<evidence type="ECO:0000256" key="1">
    <source>
        <dbReference type="SAM" id="SignalP"/>
    </source>
</evidence>
<dbReference type="RefSeq" id="WP_085218821.1">
    <property type="nucleotide sequence ID" value="NZ_LT840185.1"/>
</dbReference>
<name>A0A1X7GTB1_9SPHN</name>
<evidence type="ECO:0000313" key="3">
    <source>
        <dbReference type="Proteomes" id="UP000192934"/>
    </source>
</evidence>
<keyword evidence="3" id="KW-1185">Reference proteome</keyword>
<gene>
    <name evidence="2" type="ORF">SAMN06295910_2213</name>
</gene>
<protein>
    <recommendedName>
        <fullName evidence="4">C-type lysozyme inhibitor domain-containing protein</fullName>
    </recommendedName>
</protein>
<evidence type="ECO:0000313" key="2">
    <source>
        <dbReference type="EMBL" id="SMF74167.1"/>
    </source>
</evidence>
<keyword evidence="1" id="KW-0732">Signal</keyword>
<organism evidence="2 3">
    <name type="scientific">Allosphingosinicella indica</name>
    <dbReference type="NCBI Taxonomy" id="941907"/>
    <lineage>
        <taxon>Bacteria</taxon>
        <taxon>Pseudomonadati</taxon>
        <taxon>Pseudomonadota</taxon>
        <taxon>Alphaproteobacteria</taxon>
        <taxon>Sphingomonadales</taxon>
        <taxon>Sphingomonadaceae</taxon>
        <taxon>Allosphingosinicella</taxon>
    </lineage>
</organism>
<dbReference type="Proteomes" id="UP000192934">
    <property type="component" value="Chromosome I"/>
</dbReference>
<feature type="signal peptide" evidence="1">
    <location>
        <begin position="1"/>
        <end position="21"/>
    </location>
</feature>
<dbReference type="AlphaFoldDB" id="A0A1X7GTB1"/>
<accession>A0A1X7GTB1</accession>
<evidence type="ECO:0008006" key="4">
    <source>
        <dbReference type="Google" id="ProtNLM"/>
    </source>
</evidence>
<proteinExistence type="predicted"/>
<dbReference type="EMBL" id="LT840185">
    <property type="protein sequence ID" value="SMF74167.1"/>
    <property type="molecule type" value="Genomic_DNA"/>
</dbReference>
<feature type="chain" id="PRO_5012710813" description="C-type lysozyme inhibitor domain-containing protein" evidence="1">
    <location>
        <begin position="22"/>
        <end position="134"/>
    </location>
</feature>
<sequence>MKTAILMFVCLSLATPGTALASGGGPVKMGPKGIPFTCSDARSLRAYYEGGGPKATVKLVFDDGATWKLDSAPTLYGRNYASAGPDGQTVYWSTNGLGATIRQASAISAAEPQEIARCTRGGRDGSAPHDDTHH</sequence>
<reference evidence="3" key="1">
    <citation type="submission" date="2017-04" db="EMBL/GenBank/DDBJ databases">
        <authorList>
            <person name="Varghese N."/>
            <person name="Submissions S."/>
        </authorList>
    </citation>
    <scope>NUCLEOTIDE SEQUENCE [LARGE SCALE GENOMIC DNA]</scope>
    <source>
        <strain evidence="3">Dd16</strain>
    </source>
</reference>